<dbReference type="GO" id="GO:0008716">
    <property type="term" value="F:D-alanine-D-alanine ligase activity"/>
    <property type="evidence" value="ECO:0007669"/>
    <property type="project" value="InterPro"/>
</dbReference>
<comment type="similarity">
    <text evidence="1">Belongs to the D-alanine--D-alanine ligase family.</text>
</comment>
<dbReference type="PANTHER" id="PTHR23132:SF23">
    <property type="entry name" value="D-ALANINE--D-ALANINE LIGASE B"/>
    <property type="match status" value="1"/>
</dbReference>
<dbReference type="InterPro" id="IPR011127">
    <property type="entry name" value="Dala_Dala_lig_N"/>
</dbReference>
<keyword evidence="3" id="KW-0961">Cell wall biogenesis/degradation</keyword>
<comment type="caution">
    <text evidence="6">The sequence shown here is derived from an EMBL/GenBank/DDBJ whole genome shotgun (WGS) entry which is preliminary data.</text>
</comment>
<dbReference type="Pfam" id="PF07478">
    <property type="entry name" value="Dala_Dala_lig_C"/>
    <property type="match status" value="1"/>
</dbReference>
<dbReference type="GO" id="GO:0071555">
    <property type="term" value="P:cell wall organization"/>
    <property type="evidence" value="ECO:0007669"/>
    <property type="project" value="UniProtKB-KW"/>
</dbReference>
<evidence type="ECO:0000313" key="6">
    <source>
        <dbReference type="EMBL" id="OHA20562.1"/>
    </source>
</evidence>
<dbReference type="Proteomes" id="UP000178121">
    <property type="component" value="Unassembled WGS sequence"/>
</dbReference>
<proteinExistence type="inferred from homology"/>
<dbReference type="AlphaFoldDB" id="A0A1G2MC00"/>
<organism evidence="6 7">
    <name type="scientific">Candidatus Taylorbacteria bacterium RIFCSPHIGHO2_01_FULL_51_15</name>
    <dbReference type="NCBI Taxonomy" id="1802304"/>
    <lineage>
        <taxon>Bacteria</taxon>
        <taxon>Candidatus Tayloriibacteriota</taxon>
    </lineage>
</organism>
<accession>A0A1G2MC00</accession>
<evidence type="ECO:0000313" key="7">
    <source>
        <dbReference type="Proteomes" id="UP000178121"/>
    </source>
</evidence>
<dbReference type="InterPro" id="IPR013815">
    <property type="entry name" value="ATP_grasp_subdomain_1"/>
</dbReference>
<dbReference type="InterPro" id="IPR016185">
    <property type="entry name" value="PreATP-grasp_dom_sf"/>
</dbReference>
<reference evidence="6 7" key="1">
    <citation type="journal article" date="2016" name="Nat. Commun.">
        <title>Thousands of microbial genomes shed light on interconnected biogeochemical processes in an aquifer system.</title>
        <authorList>
            <person name="Anantharaman K."/>
            <person name="Brown C.T."/>
            <person name="Hug L.A."/>
            <person name="Sharon I."/>
            <person name="Castelle C.J."/>
            <person name="Probst A.J."/>
            <person name="Thomas B.C."/>
            <person name="Singh A."/>
            <person name="Wilkins M.J."/>
            <person name="Karaoz U."/>
            <person name="Brodie E.L."/>
            <person name="Williams K.H."/>
            <person name="Hubbard S.S."/>
            <person name="Banfield J.F."/>
        </authorList>
    </citation>
    <scope>NUCLEOTIDE SEQUENCE [LARGE SCALE GENOMIC DNA]</scope>
</reference>
<dbReference type="SUPFAM" id="SSF52440">
    <property type="entry name" value="PreATP-grasp domain"/>
    <property type="match status" value="1"/>
</dbReference>
<evidence type="ECO:0000259" key="5">
    <source>
        <dbReference type="PROSITE" id="PS50975"/>
    </source>
</evidence>
<keyword evidence="4" id="KW-0547">Nucleotide-binding</keyword>
<dbReference type="InterPro" id="IPR011095">
    <property type="entry name" value="Dala_Dala_lig_C"/>
</dbReference>
<dbReference type="EMBL" id="MHRI01000028">
    <property type="protein sequence ID" value="OHA20562.1"/>
    <property type="molecule type" value="Genomic_DNA"/>
</dbReference>
<gene>
    <name evidence="6" type="ORF">A2849_03055</name>
</gene>
<keyword evidence="4" id="KW-0067">ATP-binding</keyword>
<dbReference type="SUPFAM" id="SSF56059">
    <property type="entry name" value="Glutathione synthetase ATP-binding domain-like"/>
    <property type="match status" value="1"/>
</dbReference>
<sequence>MSYAEKARVAVLRGGPSSEYHISLRTGATVLANLPEKYHPLDVFIDREGLWHLRGKMEEPHAVLGKVDLVWNALHGEYGEDGTVQHLLEAHGTPFTGPKRFAATLSQNKLLAKKAAERSGIKTPYYKFLRREETPSLHAAAGELYRTFPQPCIVKPASKGSSIGIFLSASQDEIAEALFEVFAIGEVALIEEYIDGREAICAIIEGFRGEEHYSLLPVEVRLPSEREFLDFRTRYEGESTHLCPGKFSAAEKAELQELAIRMHRLLHLRHYSRSDFIVHPRRGIFFLETDALPDLYDERSSFPQSLKSVGATIPAFLEHVLTLAQERK</sequence>
<evidence type="ECO:0000256" key="3">
    <source>
        <dbReference type="ARBA" id="ARBA00023316"/>
    </source>
</evidence>
<dbReference type="PROSITE" id="PS50975">
    <property type="entry name" value="ATP_GRASP"/>
    <property type="match status" value="1"/>
</dbReference>
<dbReference type="Gene3D" id="3.30.1490.20">
    <property type="entry name" value="ATP-grasp fold, A domain"/>
    <property type="match status" value="1"/>
</dbReference>
<dbReference type="PANTHER" id="PTHR23132">
    <property type="entry name" value="D-ALANINE--D-ALANINE LIGASE"/>
    <property type="match status" value="1"/>
</dbReference>
<evidence type="ECO:0000256" key="1">
    <source>
        <dbReference type="ARBA" id="ARBA00010871"/>
    </source>
</evidence>
<evidence type="ECO:0000256" key="4">
    <source>
        <dbReference type="PROSITE-ProRule" id="PRU00409"/>
    </source>
</evidence>
<dbReference type="InterPro" id="IPR011761">
    <property type="entry name" value="ATP-grasp"/>
</dbReference>
<protein>
    <recommendedName>
        <fullName evidence="5">ATP-grasp domain-containing protein</fullName>
    </recommendedName>
</protein>
<evidence type="ECO:0000256" key="2">
    <source>
        <dbReference type="ARBA" id="ARBA00022598"/>
    </source>
</evidence>
<keyword evidence="2" id="KW-0436">Ligase</keyword>
<feature type="domain" description="ATP-grasp" evidence="5">
    <location>
        <begin position="113"/>
        <end position="322"/>
    </location>
</feature>
<dbReference type="GO" id="GO:0046872">
    <property type="term" value="F:metal ion binding"/>
    <property type="evidence" value="ECO:0007669"/>
    <property type="project" value="InterPro"/>
</dbReference>
<name>A0A1G2MC00_9BACT</name>
<dbReference type="Gene3D" id="3.40.50.20">
    <property type="match status" value="2"/>
</dbReference>
<dbReference type="GO" id="GO:0005524">
    <property type="term" value="F:ATP binding"/>
    <property type="evidence" value="ECO:0007669"/>
    <property type="project" value="UniProtKB-UniRule"/>
</dbReference>
<dbReference type="Gene3D" id="3.30.470.20">
    <property type="entry name" value="ATP-grasp fold, B domain"/>
    <property type="match status" value="1"/>
</dbReference>
<dbReference type="Pfam" id="PF01820">
    <property type="entry name" value="Dala_Dala_lig_N"/>
    <property type="match status" value="1"/>
</dbReference>